<dbReference type="InterPro" id="IPR004045">
    <property type="entry name" value="Glutathione_S-Trfase_N"/>
</dbReference>
<dbReference type="Gene3D" id="3.40.30.10">
    <property type="entry name" value="Glutaredoxin"/>
    <property type="match status" value="1"/>
</dbReference>
<name>A0A6N9TBX6_9ALTE</name>
<dbReference type="AlphaFoldDB" id="A0A6N9TBX6"/>
<dbReference type="InterPro" id="IPR036249">
    <property type="entry name" value="Thioredoxin-like_sf"/>
</dbReference>
<dbReference type="PANTHER" id="PTHR43968:SF6">
    <property type="entry name" value="GLUTATHIONE S-TRANSFERASE OMEGA"/>
    <property type="match status" value="1"/>
</dbReference>
<dbReference type="Proteomes" id="UP000471381">
    <property type="component" value="Unassembled WGS sequence"/>
</dbReference>
<dbReference type="CDD" id="cd00299">
    <property type="entry name" value="GST_C_family"/>
    <property type="match status" value="1"/>
</dbReference>
<organism evidence="2 3">
    <name type="scientific">Alteromonas genovensis</name>
    <dbReference type="NCBI Taxonomy" id="471225"/>
    <lineage>
        <taxon>Bacteria</taxon>
        <taxon>Pseudomonadati</taxon>
        <taxon>Pseudomonadota</taxon>
        <taxon>Gammaproteobacteria</taxon>
        <taxon>Alteromonadales</taxon>
        <taxon>Alteromonadaceae</taxon>
        <taxon>Alteromonas/Salinimonas group</taxon>
        <taxon>Alteromonas</taxon>
    </lineage>
</organism>
<keyword evidence="3" id="KW-1185">Reference proteome</keyword>
<gene>
    <name evidence="2" type="ORF">GTQ48_00200</name>
</gene>
<evidence type="ECO:0000313" key="3">
    <source>
        <dbReference type="Proteomes" id="UP000471381"/>
    </source>
</evidence>
<reference evidence="2 3" key="1">
    <citation type="submission" date="2020-01" db="EMBL/GenBank/DDBJ databases">
        <title>Genomes of bacteria type strains.</title>
        <authorList>
            <person name="Chen J."/>
            <person name="Zhu S."/>
            <person name="Yang J."/>
        </authorList>
    </citation>
    <scope>NUCLEOTIDE SEQUENCE [LARGE SCALE GENOMIC DNA]</scope>
    <source>
        <strain evidence="2 3">LMG 24078</strain>
    </source>
</reference>
<evidence type="ECO:0000259" key="1">
    <source>
        <dbReference type="PROSITE" id="PS50404"/>
    </source>
</evidence>
<dbReference type="Pfam" id="PF13417">
    <property type="entry name" value="GST_N_3"/>
    <property type="match status" value="1"/>
</dbReference>
<dbReference type="PANTHER" id="PTHR43968">
    <property type="match status" value="1"/>
</dbReference>
<comment type="caution">
    <text evidence="2">The sequence shown here is derived from an EMBL/GenBank/DDBJ whole genome shotgun (WGS) entry which is preliminary data.</text>
</comment>
<protein>
    <recommendedName>
        <fullName evidence="1">GST N-terminal domain-containing protein</fullName>
    </recommendedName>
</protein>
<proteinExistence type="predicted"/>
<evidence type="ECO:0000313" key="2">
    <source>
        <dbReference type="EMBL" id="NDW13952.1"/>
    </source>
</evidence>
<dbReference type="RefSeq" id="WP_163104317.1">
    <property type="nucleotide sequence ID" value="NZ_JAAAWO010000001.1"/>
</dbReference>
<dbReference type="SUPFAM" id="SSF47616">
    <property type="entry name" value="GST C-terminal domain-like"/>
    <property type="match status" value="1"/>
</dbReference>
<feature type="domain" description="GST N-terminal" evidence="1">
    <location>
        <begin position="11"/>
        <end position="90"/>
    </location>
</feature>
<dbReference type="EMBL" id="JAAAWO010000001">
    <property type="protein sequence ID" value="NDW13952.1"/>
    <property type="molecule type" value="Genomic_DNA"/>
</dbReference>
<dbReference type="SUPFAM" id="SSF52833">
    <property type="entry name" value="Thioredoxin-like"/>
    <property type="match status" value="1"/>
</dbReference>
<accession>A0A6N9TBX6</accession>
<dbReference type="Gene3D" id="1.20.1050.10">
    <property type="match status" value="1"/>
</dbReference>
<dbReference type="PROSITE" id="PS50404">
    <property type="entry name" value="GST_NTER"/>
    <property type="match status" value="1"/>
</dbReference>
<dbReference type="GO" id="GO:0005737">
    <property type="term" value="C:cytoplasm"/>
    <property type="evidence" value="ECO:0007669"/>
    <property type="project" value="TreeGrafter"/>
</dbReference>
<sequence>MTAKLKPNQHQSYTLYKMDISYFSGKLEAYLRYKEIPHRVIECDTLKALHKVGRKTGIQKVPAIEMDDGKWLFDTTPTIQWLESRHTEKPVLPSDPALRFIALLIEDYGDEWLWRPAMWWRWVPKVSRVTLGRRITKVYSKRLAIPLGFYFGHRQLREWLWNDGVDKNNNGDVRDMLFRELEFLEPLFEQQPFILGDHPSIADFGYFGSFFRHFSNDPISAEVMRRKGPNTYEWVARLWNVKHSKLNQNIKWEWPSAAFWQPLLERIALDYLPYLHQNALAYRDGKKRFNYRGKHFQFNRTVTTHYRVWCRQELQREFSLLSQDDKDRVNNLFQAAGGLFSLHTDGLIDSGLSQQFQLPINPNNVKQKPGLFARYYGQPRN</sequence>
<dbReference type="Pfam" id="PF13410">
    <property type="entry name" value="GST_C_2"/>
    <property type="match status" value="1"/>
</dbReference>
<dbReference type="InterPro" id="IPR050983">
    <property type="entry name" value="GST_Omega/HSP26"/>
</dbReference>
<dbReference type="InterPro" id="IPR036282">
    <property type="entry name" value="Glutathione-S-Trfase_C_sf"/>
</dbReference>
<dbReference type="CDD" id="cd00570">
    <property type="entry name" value="GST_N_family"/>
    <property type="match status" value="1"/>
</dbReference>